<comment type="caution">
    <text evidence="2">The sequence shown here is derived from an EMBL/GenBank/DDBJ whole genome shotgun (WGS) entry which is preliminary data.</text>
</comment>
<protein>
    <recommendedName>
        <fullName evidence="4">Type II toxin-antitoxin system RelE/ParE family toxin</fullName>
    </recommendedName>
</protein>
<dbReference type="InterPro" id="IPR007712">
    <property type="entry name" value="RelE/ParE_toxin"/>
</dbReference>
<dbReference type="EMBL" id="QFFZ01000008">
    <property type="protein sequence ID" value="TEB12203.1"/>
    <property type="molecule type" value="Genomic_DNA"/>
</dbReference>
<evidence type="ECO:0000256" key="1">
    <source>
        <dbReference type="ARBA" id="ARBA00022649"/>
    </source>
</evidence>
<dbReference type="RefSeq" id="WP_134212971.1">
    <property type="nucleotide sequence ID" value="NZ_QFFZ01000008.1"/>
</dbReference>
<gene>
    <name evidence="2" type="ORF">Pmgp_01094</name>
</gene>
<dbReference type="OrthoDB" id="1683991at2"/>
<reference evidence="2 3" key="1">
    <citation type="journal article" date="2018" name="Environ. Microbiol.">
        <title>Novel energy conservation strategies and behaviour of Pelotomaculum schinkii driving syntrophic propionate catabolism.</title>
        <authorList>
            <person name="Hidalgo-Ahumada C.A.P."/>
            <person name="Nobu M.K."/>
            <person name="Narihiro T."/>
            <person name="Tamaki H."/>
            <person name="Liu W.T."/>
            <person name="Kamagata Y."/>
            <person name="Stams A.J.M."/>
            <person name="Imachi H."/>
            <person name="Sousa D.Z."/>
        </authorList>
    </citation>
    <scope>NUCLEOTIDE SEQUENCE [LARGE SCALE GENOMIC DNA]</scope>
    <source>
        <strain evidence="2 3">MGP</strain>
    </source>
</reference>
<accession>A0A4Y7RTJ7</accession>
<dbReference type="Gene3D" id="3.30.2310.20">
    <property type="entry name" value="RelE-like"/>
    <property type="match status" value="1"/>
</dbReference>
<evidence type="ECO:0000313" key="3">
    <source>
        <dbReference type="Proteomes" id="UP000297597"/>
    </source>
</evidence>
<sequence>MGGANKLYTVIVSDRATDMLMQHVRFMAQISLKAADKLRTEIIEAAKSLESFPERNSWLSDPVLPAHKYRKMIISKRYLLIYQIKDDAVFIEYILDCRQDYKWLL</sequence>
<evidence type="ECO:0000313" key="2">
    <source>
        <dbReference type="EMBL" id="TEB12203.1"/>
    </source>
</evidence>
<dbReference type="AlphaFoldDB" id="A0A4Y7RTJ7"/>
<proteinExistence type="predicted"/>
<organism evidence="2 3">
    <name type="scientific">Pelotomaculum propionicicum</name>
    <dbReference type="NCBI Taxonomy" id="258475"/>
    <lineage>
        <taxon>Bacteria</taxon>
        <taxon>Bacillati</taxon>
        <taxon>Bacillota</taxon>
        <taxon>Clostridia</taxon>
        <taxon>Eubacteriales</taxon>
        <taxon>Desulfotomaculaceae</taxon>
        <taxon>Pelotomaculum</taxon>
    </lineage>
</organism>
<dbReference type="Pfam" id="PF05016">
    <property type="entry name" value="ParE_toxin"/>
    <property type="match status" value="1"/>
</dbReference>
<evidence type="ECO:0008006" key="4">
    <source>
        <dbReference type="Google" id="ProtNLM"/>
    </source>
</evidence>
<keyword evidence="1" id="KW-1277">Toxin-antitoxin system</keyword>
<name>A0A4Y7RTJ7_9FIRM</name>
<dbReference type="InterPro" id="IPR035093">
    <property type="entry name" value="RelE/ParE_toxin_dom_sf"/>
</dbReference>
<keyword evidence="3" id="KW-1185">Reference proteome</keyword>
<dbReference type="Proteomes" id="UP000297597">
    <property type="component" value="Unassembled WGS sequence"/>
</dbReference>